<keyword evidence="1" id="KW-0472">Membrane</keyword>
<dbReference type="Pfam" id="PF19830">
    <property type="entry name" value="DUF6311"/>
    <property type="match status" value="1"/>
</dbReference>
<name>X1A5A1_9ZZZZ</name>
<evidence type="ECO:0000313" key="3">
    <source>
        <dbReference type="EMBL" id="GAG77325.1"/>
    </source>
</evidence>
<gene>
    <name evidence="3" type="ORF">S01H4_33142</name>
</gene>
<keyword evidence="1" id="KW-1133">Transmembrane helix</keyword>
<proteinExistence type="predicted"/>
<comment type="caution">
    <text evidence="3">The sequence shown here is derived from an EMBL/GenBank/DDBJ whole genome shotgun (WGS) entry which is preliminary data.</text>
</comment>
<feature type="non-terminal residue" evidence="3">
    <location>
        <position position="150"/>
    </location>
</feature>
<dbReference type="AlphaFoldDB" id="X1A5A1"/>
<protein>
    <recommendedName>
        <fullName evidence="2">DUF6311 domain-containing protein</fullName>
    </recommendedName>
</protein>
<feature type="transmembrane region" description="Helical" evidence="1">
    <location>
        <begin position="123"/>
        <end position="145"/>
    </location>
</feature>
<reference evidence="3" key="1">
    <citation type="journal article" date="2014" name="Front. Microbiol.">
        <title>High frequency of phylogenetically diverse reductive dehalogenase-homologous genes in deep subseafloor sedimentary metagenomes.</title>
        <authorList>
            <person name="Kawai M."/>
            <person name="Futagami T."/>
            <person name="Toyoda A."/>
            <person name="Takaki Y."/>
            <person name="Nishi S."/>
            <person name="Hori S."/>
            <person name="Arai W."/>
            <person name="Tsubouchi T."/>
            <person name="Morono Y."/>
            <person name="Uchiyama I."/>
            <person name="Ito T."/>
            <person name="Fujiyama A."/>
            <person name="Inagaki F."/>
            <person name="Takami H."/>
        </authorList>
    </citation>
    <scope>NUCLEOTIDE SEQUENCE</scope>
    <source>
        <strain evidence="3">Expedition CK06-06</strain>
    </source>
</reference>
<accession>X1A5A1</accession>
<dbReference type="EMBL" id="BART01017403">
    <property type="protein sequence ID" value="GAG77325.1"/>
    <property type="molecule type" value="Genomic_DNA"/>
</dbReference>
<sequence>MSIDRDGFKKYSIYWILIVGIAAMIHTYLVTMVILIAIVSVTKEWLITKRLSIRETSITAIGLIFILLVEWWQIGFFSFGLLDSGSGGFGFYSLNLNALFNSMGTSRWLPSLELFDAKQYEGYAYLGLGMLLIGVIAVGFFFGSLTKKED</sequence>
<feature type="transmembrane region" description="Helical" evidence="1">
    <location>
        <begin position="12"/>
        <end position="39"/>
    </location>
</feature>
<organism evidence="3">
    <name type="scientific">marine sediment metagenome</name>
    <dbReference type="NCBI Taxonomy" id="412755"/>
    <lineage>
        <taxon>unclassified sequences</taxon>
        <taxon>metagenomes</taxon>
        <taxon>ecological metagenomes</taxon>
    </lineage>
</organism>
<feature type="transmembrane region" description="Helical" evidence="1">
    <location>
        <begin position="60"/>
        <end position="82"/>
    </location>
</feature>
<dbReference type="InterPro" id="IPR046278">
    <property type="entry name" value="DUF6311"/>
</dbReference>
<evidence type="ECO:0000256" key="1">
    <source>
        <dbReference type="SAM" id="Phobius"/>
    </source>
</evidence>
<evidence type="ECO:0000259" key="2">
    <source>
        <dbReference type="Pfam" id="PF19830"/>
    </source>
</evidence>
<feature type="domain" description="DUF6311" evidence="2">
    <location>
        <begin position="14"/>
        <end position="139"/>
    </location>
</feature>
<keyword evidence="1" id="KW-0812">Transmembrane</keyword>